<keyword evidence="1" id="KW-0812">Transmembrane</keyword>
<keyword evidence="1" id="KW-0472">Membrane</keyword>
<proteinExistence type="predicted"/>
<evidence type="ECO:0000313" key="2">
    <source>
        <dbReference type="EMBL" id="WIY50751.1"/>
    </source>
</evidence>
<feature type="transmembrane region" description="Helical" evidence="1">
    <location>
        <begin position="62"/>
        <end position="81"/>
    </location>
</feature>
<dbReference type="Proteomes" id="UP001242732">
    <property type="component" value="Chromosome"/>
</dbReference>
<organism evidence="2 3">
    <name type="scientific">Paracidovorax citrulli</name>
    <name type="common">Acidovorax citrulli</name>
    <dbReference type="NCBI Taxonomy" id="80869"/>
    <lineage>
        <taxon>Bacteria</taxon>
        <taxon>Pseudomonadati</taxon>
        <taxon>Pseudomonadota</taxon>
        <taxon>Betaproteobacteria</taxon>
        <taxon>Burkholderiales</taxon>
        <taxon>Comamonadaceae</taxon>
        <taxon>Paracidovorax</taxon>
    </lineage>
</organism>
<dbReference type="EMBL" id="CP127363">
    <property type="protein sequence ID" value="WIY50751.1"/>
    <property type="molecule type" value="Genomic_DNA"/>
</dbReference>
<protein>
    <submittedName>
        <fullName evidence="2">Uncharacterized protein</fullName>
    </submittedName>
</protein>
<evidence type="ECO:0000313" key="3">
    <source>
        <dbReference type="Proteomes" id="UP001242732"/>
    </source>
</evidence>
<name>A0ABY9AUZ9_PARCI</name>
<dbReference type="RefSeq" id="WP_232521705.1">
    <property type="nucleotide sequence ID" value="NZ_CP023687.1"/>
</dbReference>
<accession>A0ABY9AUZ9</accession>
<keyword evidence="3" id="KW-1185">Reference proteome</keyword>
<keyword evidence="1" id="KW-1133">Transmembrane helix</keyword>
<gene>
    <name evidence="2" type="ORF">QRO08_09355</name>
</gene>
<reference evidence="2 3" key="1">
    <citation type="submission" date="2023-06" db="EMBL/GenBank/DDBJ databases">
        <authorList>
            <person name="Ham H."/>
            <person name="Park D.S."/>
        </authorList>
    </citation>
    <scope>NUCLEOTIDE SEQUENCE [LARGE SCALE GENOMIC DNA]</scope>
    <source>
        <strain evidence="2 3">KACC 17005</strain>
    </source>
</reference>
<sequence length="84" mass="9491">MAKGLRAGQPVEMAGAAPPVGFKTDRKLAPVAEFAAARDLRIDRVRIGVWSGMRPSSLLETFMAWIPLFFGLTFLALFLWWRRR</sequence>
<evidence type="ECO:0000256" key="1">
    <source>
        <dbReference type="SAM" id="Phobius"/>
    </source>
</evidence>